<evidence type="ECO:0000313" key="2">
    <source>
        <dbReference type="EMBL" id="MBI5251229.1"/>
    </source>
</evidence>
<dbReference type="AlphaFoldDB" id="A0A9D6V5I2"/>
<dbReference type="Proteomes" id="UP000807825">
    <property type="component" value="Unassembled WGS sequence"/>
</dbReference>
<name>A0A9D6V5I2_9BACT</name>
<sequence>MRNEEKRKFTRVPFSTRVRVITEYKSVLSEQMRDISLGGAYFYLDETLPENTPCTLKIELSGPASFLSIEVDAEIRRVDEKGMAVQFTKIDLDSLIHLRHLIRIHSMDSQAVDEEFTKDLLDL</sequence>
<protein>
    <submittedName>
        <fullName evidence="2">PilZ domain-containing protein</fullName>
    </submittedName>
</protein>
<dbReference type="GO" id="GO:0035438">
    <property type="term" value="F:cyclic-di-GMP binding"/>
    <property type="evidence" value="ECO:0007669"/>
    <property type="project" value="InterPro"/>
</dbReference>
<dbReference type="Pfam" id="PF07238">
    <property type="entry name" value="PilZ"/>
    <property type="match status" value="1"/>
</dbReference>
<reference evidence="2" key="1">
    <citation type="submission" date="2020-07" db="EMBL/GenBank/DDBJ databases">
        <title>Huge and variable diversity of episymbiotic CPR bacteria and DPANN archaea in groundwater ecosystems.</title>
        <authorList>
            <person name="He C.Y."/>
            <person name="Keren R."/>
            <person name="Whittaker M."/>
            <person name="Farag I.F."/>
            <person name="Doudna J."/>
            <person name="Cate J.H.D."/>
            <person name="Banfield J.F."/>
        </authorList>
    </citation>
    <scope>NUCLEOTIDE SEQUENCE</scope>
    <source>
        <strain evidence="2">NC_groundwater_1664_Pr3_B-0.1um_52_9</strain>
    </source>
</reference>
<dbReference type="SUPFAM" id="SSF141371">
    <property type="entry name" value="PilZ domain-like"/>
    <property type="match status" value="1"/>
</dbReference>
<proteinExistence type="predicted"/>
<feature type="domain" description="PilZ" evidence="1">
    <location>
        <begin position="5"/>
        <end position="102"/>
    </location>
</feature>
<organism evidence="2 3">
    <name type="scientific">Desulfomonile tiedjei</name>
    <dbReference type="NCBI Taxonomy" id="2358"/>
    <lineage>
        <taxon>Bacteria</taxon>
        <taxon>Pseudomonadati</taxon>
        <taxon>Thermodesulfobacteriota</taxon>
        <taxon>Desulfomonilia</taxon>
        <taxon>Desulfomonilales</taxon>
        <taxon>Desulfomonilaceae</taxon>
        <taxon>Desulfomonile</taxon>
    </lineage>
</organism>
<comment type="caution">
    <text evidence="2">The sequence shown here is derived from an EMBL/GenBank/DDBJ whole genome shotgun (WGS) entry which is preliminary data.</text>
</comment>
<gene>
    <name evidence="2" type="ORF">HY912_17205</name>
</gene>
<accession>A0A9D6V5I2</accession>
<dbReference type="Gene3D" id="2.40.10.220">
    <property type="entry name" value="predicted glycosyltransferase like domains"/>
    <property type="match status" value="1"/>
</dbReference>
<dbReference type="InterPro" id="IPR009875">
    <property type="entry name" value="PilZ_domain"/>
</dbReference>
<dbReference type="EMBL" id="JACRDE010000448">
    <property type="protein sequence ID" value="MBI5251229.1"/>
    <property type="molecule type" value="Genomic_DNA"/>
</dbReference>
<evidence type="ECO:0000313" key="3">
    <source>
        <dbReference type="Proteomes" id="UP000807825"/>
    </source>
</evidence>
<evidence type="ECO:0000259" key="1">
    <source>
        <dbReference type="Pfam" id="PF07238"/>
    </source>
</evidence>